<keyword evidence="2" id="KW-1185">Reference proteome</keyword>
<gene>
    <name evidence="1" type="ORF">SAMN05421640_3385</name>
</gene>
<protein>
    <recommendedName>
        <fullName evidence="3">Outer membrane protein beta-barrel domain-containing protein</fullName>
    </recommendedName>
</protein>
<sequence length="225" mass="26625">MKQIFVLLIAFLSCSTLSSQNKYYIKAYHNSDFYQRAENIYNYETQERLTTKHSISNFSRVSIALSIKNNKDWYHEMELSYASESQPFQHESRVSENEKRSLLYFSIHYEIYKELWTNDRLKLLSGIGVNIYKSKAERIVERQQIPIKDEYLGATINFVPRITYKVTSRIGLDLNTKLGLLDFHSYESTVYIGQIPQEQQKWVDRTDSDLLPFSYVVRFGLSYLM</sequence>
<accession>A0A239LM37</accession>
<reference evidence="1 2" key="1">
    <citation type="submission" date="2017-06" db="EMBL/GenBank/DDBJ databases">
        <authorList>
            <person name="Kim H.J."/>
            <person name="Triplett B.A."/>
        </authorList>
    </citation>
    <scope>NUCLEOTIDE SEQUENCE [LARGE SCALE GENOMIC DNA]</scope>
    <source>
        <strain evidence="1 2">DSM 19307</strain>
    </source>
</reference>
<dbReference type="Proteomes" id="UP000198393">
    <property type="component" value="Unassembled WGS sequence"/>
</dbReference>
<proteinExistence type="predicted"/>
<evidence type="ECO:0000313" key="2">
    <source>
        <dbReference type="Proteomes" id="UP000198393"/>
    </source>
</evidence>
<dbReference type="AlphaFoldDB" id="A0A239LM37"/>
<evidence type="ECO:0000313" key="1">
    <source>
        <dbReference type="EMBL" id="SNT31636.1"/>
    </source>
</evidence>
<dbReference type="OrthoDB" id="9879501at2"/>
<evidence type="ECO:0008006" key="3">
    <source>
        <dbReference type="Google" id="ProtNLM"/>
    </source>
</evidence>
<organism evidence="1 2">
    <name type="scientific">Ekhidna lutea</name>
    <dbReference type="NCBI Taxonomy" id="447679"/>
    <lineage>
        <taxon>Bacteria</taxon>
        <taxon>Pseudomonadati</taxon>
        <taxon>Bacteroidota</taxon>
        <taxon>Cytophagia</taxon>
        <taxon>Cytophagales</taxon>
        <taxon>Reichenbachiellaceae</taxon>
        <taxon>Ekhidna</taxon>
    </lineage>
</organism>
<dbReference type="RefSeq" id="WP_144017463.1">
    <property type="nucleotide sequence ID" value="NZ_FZPD01000005.1"/>
</dbReference>
<name>A0A239LM37_EKHLU</name>
<dbReference type="EMBL" id="FZPD01000005">
    <property type="protein sequence ID" value="SNT31636.1"/>
    <property type="molecule type" value="Genomic_DNA"/>
</dbReference>